<dbReference type="GO" id="GO:0009507">
    <property type="term" value="C:chloroplast"/>
    <property type="evidence" value="ECO:0007669"/>
    <property type="project" value="TreeGrafter"/>
</dbReference>
<dbReference type="Proteomes" id="UP001237642">
    <property type="component" value="Unassembled WGS sequence"/>
</dbReference>
<reference evidence="2" key="2">
    <citation type="submission" date="2023-05" db="EMBL/GenBank/DDBJ databases">
        <authorList>
            <person name="Schelkunov M.I."/>
        </authorList>
    </citation>
    <scope>NUCLEOTIDE SEQUENCE</scope>
    <source>
        <strain evidence="2">Hsosn_3</strain>
        <tissue evidence="2">Leaf</tissue>
    </source>
</reference>
<dbReference type="EMBL" id="JAUIZM010000028">
    <property type="protein sequence ID" value="KAK1351663.1"/>
    <property type="molecule type" value="Genomic_DNA"/>
</dbReference>
<sequence>MGGRKVVPEVKNTYTGTLNSFSTSIIEVDREERPYVDKVYMTYVQALYGREGWPLSAFLSHDLKPLMGGTYFPPEDKFGMPRFKTILRKVKDAWDSKRDVLIQSGSFAIEQLSEAMSVKAESYKLSKGITQSALRKCAKQCYSFITSQLLINNSSGRGHTIQFGVFCVIAVLDE</sequence>
<dbReference type="InterPro" id="IPR004879">
    <property type="entry name" value="Ssp411-like_TRX"/>
</dbReference>
<organism evidence="2 3">
    <name type="scientific">Heracleum sosnowskyi</name>
    <dbReference type="NCBI Taxonomy" id="360622"/>
    <lineage>
        <taxon>Eukaryota</taxon>
        <taxon>Viridiplantae</taxon>
        <taxon>Streptophyta</taxon>
        <taxon>Embryophyta</taxon>
        <taxon>Tracheophyta</taxon>
        <taxon>Spermatophyta</taxon>
        <taxon>Magnoliopsida</taxon>
        <taxon>eudicotyledons</taxon>
        <taxon>Gunneridae</taxon>
        <taxon>Pentapetalae</taxon>
        <taxon>asterids</taxon>
        <taxon>campanulids</taxon>
        <taxon>Apiales</taxon>
        <taxon>Apiaceae</taxon>
        <taxon>Apioideae</taxon>
        <taxon>apioid superclade</taxon>
        <taxon>Tordylieae</taxon>
        <taxon>Tordyliinae</taxon>
        <taxon>Heracleum</taxon>
    </lineage>
</organism>
<proteinExistence type="predicted"/>
<dbReference type="PANTHER" id="PTHR42899:SF1">
    <property type="entry name" value="SPERMATOGENESIS-ASSOCIATED PROTEIN 20"/>
    <property type="match status" value="1"/>
</dbReference>
<comment type="caution">
    <text evidence="2">The sequence shown here is derived from an EMBL/GenBank/DDBJ whole genome shotgun (WGS) entry which is preliminary data.</text>
</comment>
<evidence type="ECO:0000313" key="3">
    <source>
        <dbReference type="Proteomes" id="UP001237642"/>
    </source>
</evidence>
<dbReference type="AlphaFoldDB" id="A0AAD8LX62"/>
<accession>A0AAD8LX62</accession>
<gene>
    <name evidence="2" type="ORF">POM88_054122</name>
</gene>
<name>A0AAD8LX62_9APIA</name>
<evidence type="ECO:0000313" key="2">
    <source>
        <dbReference type="EMBL" id="KAK1351663.1"/>
    </source>
</evidence>
<reference evidence="2" key="1">
    <citation type="submission" date="2023-02" db="EMBL/GenBank/DDBJ databases">
        <title>Genome of toxic invasive species Heracleum sosnowskyi carries increased number of genes despite the absence of recent whole-genome duplications.</title>
        <authorList>
            <person name="Schelkunov M."/>
            <person name="Shtratnikova V."/>
            <person name="Makarenko M."/>
            <person name="Klepikova A."/>
            <person name="Omelchenko D."/>
            <person name="Novikova G."/>
            <person name="Obukhova E."/>
            <person name="Bogdanov V."/>
            <person name="Penin A."/>
            <person name="Logacheva M."/>
        </authorList>
    </citation>
    <scope>NUCLEOTIDE SEQUENCE</scope>
    <source>
        <strain evidence="2">Hsosn_3</strain>
        <tissue evidence="2">Leaf</tissue>
    </source>
</reference>
<feature type="domain" description="Spermatogenesis-associated protein 20-like TRX" evidence="1">
    <location>
        <begin position="25"/>
        <end position="112"/>
    </location>
</feature>
<protein>
    <recommendedName>
        <fullName evidence="1">Spermatogenesis-associated protein 20-like TRX domain-containing protein</fullName>
    </recommendedName>
</protein>
<dbReference type="Pfam" id="PF03190">
    <property type="entry name" value="Thioredox_DsbH"/>
    <property type="match status" value="1"/>
</dbReference>
<dbReference type="InterPro" id="IPR024705">
    <property type="entry name" value="Ssp411"/>
</dbReference>
<dbReference type="Gene3D" id="3.40.30.10">
    <property type="entry name" value="Glutaredoxin"/>
    <property type="match status" value="1"/>
</dbReference>
<evidence type="ECO:0000259" key="1">
    <source>
        <dbReference type="Pfam" id="PF03190"/>
    </source>
</evidence>
<keyword evidence="3" id="KW-1185">Reference proteome</keyword>
<dbReference type="PANTHER" id="PTHR42899">
    <property type="entry name" value="SPERMATOGENESIS-ASSOCIATED PROTEIN 20"/>
    <property type="match status" value="1"/>
</dbReference>